<accession>A0A2U2B4R3</accession>
<organism evidence="7 8">
    <name type="scientific">Marinilabilia rubra</name>
    <dbReference type="NCBI Taxonomy" id="2162893"/>
    <lineage>
        <taxon>Bacteria</taxon>
        <taxon>Pseudomonadati</taxon>
        <taxon>Bacteroidota</taxon>
        <taxon>Bacteroidia</taxon>
        <taxon>Marinilabiliales</taxon>
        <taxon>Marinilabiliaceae</taxon>
        <taxon>Marinilabilia</taxon>
    </lineage>
</organism>
<evidence type="ECO:0000256" key="6">
    <source>
        <dbReference type="ARBA" id="ARBA00047561"/>
    </source>
</evidence>
<dbReference type="InterPro" id="IPR028161">
    <property type="entry name" value="Met8-like"/>
</dbReference>
<dbReference type="NCBIfam" id="TIGR01470">
    <property type="entry name" value="cysG_Nterm"/>
    <property type="match status" value="1"/>
</dbReference>
<evidence type="ECO:0000256" key="5">
    <source>
        <dbReference type="ARBA" id="ARBA00023244"/>
    </source>
</evidence>
<keyword evidence="5" id="KW-0627">Porphyrin biosynthesis</keyword>
<dbReference type="Gene3D" id="3.40.50.720">
    <property type="entry name" value="NAD(P)-binding Rossmann-like Domain"/>
    <property type="match status" value="1"/>
</dbReference>
<dbReference type="Proteomes" id="UP000244956">
    <property type="component" value="Unassembled WGS sequence"/>
</dbReference>
<gene>
    <name evidence="7" type="ORF">DDZ16_17850</name>
</gene>
<dbReference type="GO" id="GO:0019354">
    <property type="term" value="P:siroheme biosynthetic process"/>
    <property type="evidence" value="ECO:0007669"/>
    <property type="project" value="UniProtKB-UniPathway"/>
</dbReference>
<evidence type="ECO:0000313" key="7">
    <source>
        <dbReference type="EMBL" id="PWD98058.1"/>
    </source>
</evidence>
<dbReference type="PANTHER" id="PTHR35330">
    <property type="entry name" value="SIROHEME BIOSYNTHESIS PROTEIN MET8"/>
    <property type="match status" value="1"/>
</dbReference>
<reference evidence="7 8" key="1">
    <citation type="submission" date="2018-05" db="EMBL/GenBank/DDBJ databases">
        <title>Marinilabilia rubrum sp. nov., isolated from saltern sediment.</title>
        <authorList>
            <person name="Zhang R."/>
        </authorList>
    </citation>
    <scope>NUCLEOTIDE SEQUENCE [LARGE SCALE GENOMIC DNA]</scope>
    <source>
        <strain evidence="7 8">WTE16</strain>
    </source>
</reference>
<evidence type="ECO:0000313" key="8">
    <source>
        <dbReference type="Proteomes" id="UP000244956"/>
    </source>
</evidence>
<protein>
    <recommendedName>
        <fullName evidence="2">precorrin-2 dehydrogenase</fullName>
        <ecNumber evidence="2">1.3.1.76</ecNumber>
    </recommendedName>
</protein>
<dbReference type="EMBL" id="QEWP01000020">
    <property type="protein sequence ID" value="PWD98058.1"/>
    <property type="molecule type" value="Genomic_DNA"/>
</dbReference>
<evidence type="ECO:0000256" key="1">
    <source>
        <dbReference type="ARBA" id="ARBA00005010"/>
    </source>
</evidence>
<dbReference type="PANTHER" id="PTHR35330:SF1">
    <property type="entry name" value="SIROHEME BIOSYNTHESIS PROTEIN MET8"/>
    <property type="match status" value="1"/>
</dbReference>
<evidence type="ECO:0000256" key="3">
    <source>
        <dbReference type="ARBA" id="ARBA00023002"/>
    </source>
</evidence>
<proteinExistence type="predicted"/>
<keyword evidence="3" id="KW-0560">Oxidoreductase</keyword>
<keyword evidence="8" id="KW-1185">Reference proteome</keyword>
<dbReference type="EC" id="1.3.1.76" evidence="2"/>
<comment type="caution">
    <text evidence="7">The sequence shown here is derived from an EMBL/GenBank/DDBJ whole genome shotgun (WGS) entry which is preliminary data.</text>
</comment>
<dbReference type="InterPro" id="IPR006367">
    <property type="entry name" value="Sirohaem_synthase_N"/>
</dbReference>
<keyword evidence="4" id="KW-0520">NAD</keyword>
<dbReference type="AlphaFoldDB" id="A0A2U2B4R3"/>
<dbReference type="RefSeq" id="WP_109265840.1">
    <property type="nucleotide sequence ID" value="NZ_QEWP01000020.1"/>
</dbReference>
<dbReference type="GO" id="GO:0043115">
    <property type="term" value="F:precorrin-2 dehydrogenase activity"/>
    <property type="evidence" value="ECO:0007669"/>
    <property type="project" value="UniProtKB-EC"/>
</dbReference>
<dbReference type="Pfam" id="PF13241">
    <property type="entry name" value="NAD_binding_7"/>
    <property type="match status" value="1"/>
</dbReference>
<comment type="pathway">
    <text evidence="1">Porphyrin-containing compound metabolism; siroheme biosynthesis; sirohydrochlorin from precorrin-2: step 1/1.</text>
</comment>
<dbReference type="SUPFAM" id="SSF51735">
    <property type="entry name" value="NAD(P)-binding Rossmann-fold domains"/>
    <property type="match status" value="1"/>
</dbReference>
<dbReference type="OrthoDB" id="45564at2"/>
<dbReference type="GO" id="GO:0004325">
    <property type="term" value="F:ferrochelatase activity"/>
    <property type="evidence" value="ECO:0007669"/>
    <property type="project" value="InterPro"/>
</dbReference>
<comment type="catalytic activity">
    <reaction evidence="6">
        <text>precorrin-2 + NAD(+) = sirohydrochlorin + NADH + 2 H(+)</text>
        <dbReference type="Rhea" id="RHEA:15613"/>
        <dbReference type="ChEBI" id="CHEBI:15378"/>
        <dbReference type="ChEBI" id="CHEBI:57540"/>
        <dbReference type="ChEBI" id="CHEBI:57945"/>
        <dbReference type="ChEBI" id="CHEBI:58351"/>
        <dbReference type="ChEBI" id="CHEBI:58827"/>
        <dbReference type="EC" id="1.3.1.76"/>
    </reaction>
</comment>
<dbReference type="InterPro" id="IPR036291">
    <property type="entry name" value="NAD(P)-bd_dom_sf"/>
</dbReference>
<sequence>MREKNYLPIALNIEGEKILIIGGGQSAWKKIQILKRFDADIEVVALQVCKEIAESGIPYRIKPYEKSDLIGYLMFYSCTNNRDLDMQIAKDGYELGVLVNIHDQPNLCQFVSPAIYQKDNIRIAVSSNAKDVYASIETRNTIKAFFEKSINYNRSLDF</sequence>
<evidence type="ECO:0000256" key="2">
    <source>
        <dbReference type="ARBA" id="ARBA00012400"/>
    </source>
</evidence>
<dbReference type="UniPathway" id="UPA00262">
    <property type="reaction ID" value="UER00222"/>
</dbReference>
<evidence type="ECO:0000256" key="4">
    <source>
        <dbReference type="ARBA" id="ARBA00023027"/>
    </source>
</evidence>
<name>A0A2U2B4R3_9BACT</name>